<gene>
    <name evidence="2" type="ORF">BC351_11705</name>
</gene>
<dbReference type="Proteomes" id="UP000190626">
    <property type="component" value="Unassembled WGS sequence"/>
</dbReference>
<feature type="transmembrane region" description="Helical" evidence="1">
    <location>
        <begin position="38"/>
        <end position="55"/>
    </location>
</feature>
<evidence type="ECO:0000256" key="1">
    <source>
        <dbReference type="SAM" id="Phobius"/>
    </source>
</evidence>
<comment type="caution">
    <text evidence="2">The sequence shown here is derived from an EMBL/GenBank/DDBJ whole genome shotgun (WGS) entry which is preliminary data.</text>
</comment>
<keyword evidence="3" id="KW-1185">Reference proteome</keyword>
<keyword evidence="1" id="KW-0812">Transmembrane</keyword>
<feature type="transmembrane region" description="Helical" evidence="1">
    <location>
        <begin position="7"/>
        <end position="26"/>
    </location>
</feature>
<protein>
    <submittedName>
        <fullName evidence="2">Uncharacterized protein</fullName>
    </submittedName>
</protein>
<dbReference type="OrthoDB" id="2852938at2"/>
<reference evidence="3" key="1">
    <citation type="submission" date="2016-07" db="EMBL/GenBank/DDBJ databases">
        <authorList>
            <person name="Florea S."/>
            <person name="Webb J.S."/>
            <person name="Jaromczyk J."/>
            <person name="Schardl C.L."/>
        </authorList>
    </citation>
    <scope>NUCLEOTIDE SEQUENCE [LARGE SCALE GENOMIC DNA]</scope>
    <source>
        <strain evidence="3">CY1</strain>
    </source>
</reference>
<dbReference type="AlphaFoldDB" id="A0A1V4H7Q1"/>
<feature type="transmembrane region" description="Helical" evidence="1">
    <location>
        <begin position="67"/>
        <end position="84"/>
    </location>
</feature>
<organism evidence="2 3">
    <name type="scientific">Paenibacillus ferrarius</name>
    <dbReference type="NCBI Taxonomy" id="1469647"/>
    <lineage>
        <taxon>Bacteria</taxon>
        <taxon>Bacillati</taxon>
        <taxon>Bacillota</taxon>
        <taxon>Bacilli</taxon>
        <taxon>Bacillales</taxon>
        <taxon>Paenibacillaceae</taxon>
        <taxon>Paenibacillus</taxon>
    </lineage>
</organism>
<dbReference type="EMBL" id="MBTG01000066">
    <property type="protein sequence ID" value="OPH47164.1"/>
    <property type="molecule type" value="Genomic_DNA"/>
</dbReference>
<sequence length="102" mass="11725">MKIISSSILNFLVAMLPSVLVVWLLVEQFPFTGLGRIVALPLIFIVNSIIIIIGINQKIYKQPRYTLRYVVIVLLTIVVSILFYPQESRPHVVKQIWDTVFN</sequence>
<evidence type="ECO:0000313" key="2">
    <source>
        <dbReference type="EMBL" id="OPH47164.1"/>
    </source>
</evidence>
<name>A0A1V4H7Q1_9BACL</name>
<proteinExistence type="predicted"/>
<keyword evidence="1" id="KW-1133">Transmembrane helix</keyword>
<accession>A0A1V4H7Q1</accession>
<keyword evidence="1" id="KW-0472">Membrane</keyword>
<dbReference type="RefSeq" id="WP_079420877.1">
    <property type="nucleotide sequence ID" value="NZ_MBTG01000066.1"/>
</dbReference>
<evidence type="ECO:0000313" key="3">
    <source>
        <dbReference type="Proteomes" id="UP000190626"/>
    </source>
</evidence>